<evidence type="ECO:0000313" key="2">
    <source>
        <dbReference type="EMBL" id="PQJ16142.1"/>
    </source>
</evidence>
<dbReference type="RefSeq" id="WP_105001815.1">
    <property type="nucleotide sequence ID" value="NZ_MQVX01000001.1"/>
</dbReference>
<gene>
    <name evidence="2" type="ORF">BST99_10755</name>
</gene>
<dbReference type="SUPFAM" id="SSF51735">
    <property type="entry name" value="NAD(P)-binding Rossmann-fold domains"/>
    <property type="match status" value="1"/>
</dbReference>
<keyword evidence="3" id="KW-1185">Reference proteome</keyword>
<dbReference type="InterPro" id="IPR036291">
    <property type="entry name" value="NAD(P)-bd_dom_sf"/>
</dbReference>
<dbReference type="PANTHER" id="PTHR43943">
    <property type="entry name" value="DEHYDROGENASE/REDUCTASE (SDR FAMILY) MEMBER 4"/>
    <property type="match status" value="1"/>
</dbReference>
<dbReference type="AlphaFoldDB" id="A0A2S7T879"/>
<name>A0A2S7T879_9FLAO</name>
<organism evidence="2 3">
    <name type="scientific">Aureicoccus marinus</name>
    <dbReference type="NCBI Taxonomy" id="754435"/>
    <lineage>
        <taxon>Bacteria</taxon>
        <taxon>Pseudomonadati</taxon>
        <taxon>Bacteroidota</taxon>
        <taxon>Flavobacteriia</taxon>
        <taxon>Flavobacteriales</taxon>
        <taxon>Flavobacteriaceae</taxon>
        <taxon>Aureicoccus</taxon>
    </lineage>
</organism>
<dbReference type="Proteomes" id="UP000239366">
    <property type="component" value="Unassembled WGS sequence"/>
</dbReference>
<accession>A0A2S7T879</accession>
<dbReference type="EMBL" id="MQVX01000001">
    <property type="protein sequence ID" value="PQJ16142.1"/>
    <property type="molecule type" value="Genomic_DNA"/>
</dbReference>
<dbReference type="InterPro" id="IPR002347">
    <property type="entry name" value="SDR_fam"/>
</dbReference>
<sequence>MNKLSGKVAIVRRATSGIGLATAKLYLQEGATVVLTGQSSEKLNVLEEELSGDHLLVKPEASNTADSKALVNAIAPGPIETPIYGSTMSLRKILT</sequence>
<protein>
    <recommendedName>
        <fullName evidence="4">Short-chain dehydrogenase</fullName>
    </recommendedName>
</protein>
<comment type="similarity">
    <text evidence="1">Belongs to the short-chain dehydrogenases/reductases (SDR) family.</text>
</comment>
<reference evidence="3" key="1">
    <citation type="submission" date="2016-11" db="EMBL/GenBank/DDBJ databases">
        <title>Trade-off between light-utilization and light-protection in marine flavobacteria.</title>
        <authorList>
            <person name="Kumagai Y."/>
            <person name="Yoshizawa S."/>
            <person name="Kogure K."/>
        </authorList>
    </citation>
    <scope>NUCLEOTIDE SEQUENCE [LARGE SCALE GENOMIC DNA]</scope>
    <source>
        <strain evidence="3">SG-18</strain>
    </source>
</reference>
<proteinExistence type="inferred from homology"/>
<dbReference type="PANTHER" id="PTHR43943:SF2">
    <property type="entry name" value="DEHYDROGENASE_REDUCTASE 4"/>
    <property type="match status" value="1"/>
</dbReference>
<evidence type="ECO:0000313" key="3">
    <source>
        <dbReference type="Proteomes" id="UP000239366"/>
    </source>
</evidence>
<comment type="caution">
    <text evidence="2">The sequence shown here is derived from an EMBL/GenBank/DDBJ whole genome shotgun (WGS) entry which is preliminary data.</text>
</comment>
<dbReference type="Pfam" id="PF00106">
    <property type="entry name" value="adh_short"/>
    <property type="match status" value="1"/>
</dbReference>
<dbReference type="OrthoDB" id="9803333at2"/>
<dbReference type="Gene3D" id="3.40.50.720">
    <property type="entry name" value="NAD(P)-binding Rossmann-like Domain"/>
    <property type="match status" value="1"/>
</dbReference>
<evidence type="ECO:0000256" key="1">
    <source>
        <dbReference type="ARBA" id="ARBA00006484"/>
    </source>
</evidence>
<evidence type="ECO:0008006" key="4">
    <source>
        <dbReference type="Google" id="ProtNLM"/>
    </source>
</evidence>